<name>A0A1G7Z755_9RHOO</name>
<evidence type="ECO:0000313" key="7">
    <source>
        <dbReference type="EMBL" id="SDH04581.1"/>
    </source>
</evidence>
<proteinExistence type="inferred from homology"/>
<gene>
    <name evidence="7" type="ORF">SAMN05660652_01094</name>
</gene>
<dbReference type="InterPro" id="IPR006139">
    <property type="entry name" value="D-isomer_2_OHA_DH_cat_dom"/>
</dbReference>
<accession>A0A1G7Z755</accession>
<dbReference type="Gene3D" id="3.40.50.720">
    <property type="entry name" value="NAD(P)-binding Rossmann-like Domain"/>
    <property type="match status" value="2"/>
</dbReference>
<keyword evidence="2 4" id="KW-0560">Oxidoreductase</keyword>
<evidence type="ECO:0000256" key="2">
    <source>
        <dbReference type="ARBA" id="ARBA00023002"/>
    </source>
</evidence>
<evidence type="ECO:0000256" key="4">
    <source>
        <dbReference type="RuleBase" id="RU003719"/>
    </source>
</evidence>
<dbReference type="PANTHER" id="PTHR42938">
    <property type="entry name" value="FORMATE DEHYDROGENASE 1"/>
    <property type="match status" value="1"/>
</dbReference>
<dbReference type="Pfam" id="PF02826">
    <property type="entry name" value="2-Hacid_dh_C"/>
    <property type="match status" value="1"/>
</dbReference>
<feature type="domain" description="D-isomer specific 2-hydroxyacid dehydrogenase NAD-binding" evidence="6">
    <location>
        <begin position="104"/>
        <end position="281"/>
    </location>
</feature>
<evidence type="ECO:0000256" key="1">
    <source>
        <dbReference type="ARBA" id="ARBA00005854"/>
    </source>
</evidence>
<organism evidence="7 8">
    <name type="scientific">Propionivibrio dicarboxylicus</name>
    <dbReference type="NCBI Taxonomy" id="83767"/>
    <lineage>
        <taxon>Bacteria</taxon>
        <taxon>Pseudomonadati</taxon>
        <taxon>Pseudomonadota</taxon>
        <taxon>Betaproteobacteria</taxon>
        <taxon>Rhodocyclales</taxon>
        <taxon>Rhodocyclaceae</taxon>
        <taxon>Propionivibrio</taxon>
    </lineage>
</organism>
<dbReference type="RefSeq" id="WP_091934939.1">
    <property type="nucleotide sequence ID" value="NZ_FNCY01000003.1"/>
</dbReference>
<dbReference type="InterPro" id="IPR029752">
    <property type="entry name" value="D-isomer_DH_CS1"/>
</dbReference>
<dbReference type="InterPro" id="IPR006140">
    <property type="entry name" value="D-isomer_DH_NAD-bd"/>
</dbReference>
<dbReference type="AlphaFoldDB" id="A0A1G7Z755"/>
<dbReference type="SUPFAM" id="SSF51735">
    <property type="entry name" value="NAD(P)-binding Rossmann-fold domains"/>
    <property type="match status" value="1"/>
</dbReference>
<dbReference type="GO" id="GO:0051287">
    <property type="term" value="F:NAD binding"/>
    <property type="evidence" value="ECO:0007669"/>
    <property type="project" value="InterPro"/>
</dbReference>
<dbReference type="OrthoDB" id="9805416at2"/>
<protein>
    <submittedName>
        <fullName evidence="7">D-3-phosphoglycerate dehydrogenase</fullName>
    </submittedName>
</protein>
<comment type="similarity">
    <text evidence="1 4">Belongs to the D-isomer specific 2-hydroxyacid dehydrogenase family.</text>
</comment>
<dbReference type="EMBL" id="FNCY01000003">
    <property type="protein sequence ID" value="SDH04581.1"/>
    <property type="molecule type" value="Genomic_DNA"/>
</dbReference>
<dbReference type="CDD" id="cd12173">
    <property type="entry name" value="PGDH_4"/>
    <property type="match status" value="1"/>
</dbReference>
<evidence type="ECO:0000259" key="6">
    <source>
        <dbReference type="Pfam" id="PF02826"/>
    </source>
</evidence>
<keyword evidence="8" id="KW-1185">Reference proteome</keyword>
<dbReference type="PROSITE" id="PS00670">
    <property type="entry name" value="D_2_HYDROXYACID_DH_2"/>
    <property type="match status" value="1"/>
</dbReference>
<dbReference type="PANTHER" id="PTHR42938:SF9">
    <property type="entry name" value="FORMATE DEHYDROGENASE 1"/>
    <property type="match status" value="1"/>
</dbReference>
<dbReference type="GO" id="GO:0016616">
    <property type="term" value="F:oxidoreductase activity, acting on the CH-OH group of donors, NAD or NADP as acceptor"/>
    <property type="evidence" value="ECO:0007669"/>
    <property type="project" value="InterPro"/>
</dbReference>
<evidence type="ECO:0000256" key="3">
    <source>
        <dbReference type="ARBA" id="ARBA00023027"/>
    </source>
</evidence>
<dbReference type="Proteomes" id="UP000198607">
    <property type="component" value="Unassembled WGS sequence"/>
</dbReference>
<evidence type="ECO:0000259" key="5">
    <source>
        <dbReference type="Pfam" id="PF00389"/>
    </source>
</evidence>
<dbReference type="InterPro" id="IPR029753">
    <property type="entry name" value="D-isomer_DH_CS"/>
</dbReference>
<dbReference type="SUPFAM" id="SSF52283">
    <property type="entry name" value="Formate/glycerate dehydrogenase catalytic domain-like"/>
    <property type="match status" value="1"/>
</dbReference>
<feature type="domain" description="D-isomer specific 2-hydroxyacid dehydrogenase catalytic" evidence="5">
    <location>
        <begin position="4"/>
        <end position="313"/>
    </location>
</feature>
<dbReference type="STRING" id="83767.SAMN05660652_01094"/>
<dbReference type="FunFam" id="3.40.50.720:FF:000203">
    <property type="entry name" value="D-3-phosphoglycerate dehydrogenase (SerA)"/>
    <property type="match status" value="1"/>
</dbReference>
<dbReference type="InterPro" id="IPR036291">
    <property type="entry name" value="NAD(P)-bd_dom_sf"/>
</dbReference>
<reference evidence="7 8" key="1">
    <citation type="submission" date="2016-10" db="EMBL/GenBank/DDBJ databases">
        <authorList>
            <person name="de Groot N.N."/>
        </authorList>
    </citation>
    <scope>NUCLEOTIDE SEQUENCE [LARGE SCALE GENOMIC DNA]</scope>
    <source>
        <strain evidence="7 8">DSM 5885</strain>
    </source>
</reference>
<dbReference type="Pfam" id="PF00389">
    <property type="entry name" value="2-Hacid_dh"/>
    <property type="match status" value="1"/>
</dbReference>
<sequence length="324" mass="34829">MSVVLLSHRLYEDGMKVLERESTTDIANSSDLRNNLEQVKQADGIVLRVGRIGRDLMEACPKLRVISRPGVGVDTVDMAAATELGIPVVIAPGANLRSVAEHAMALIYAITKNVLESHLKTAAGDFGIRNKYAAIELAGKRVGIVGFGNIGKETARICKNNELAVSVYDPFVPASVAEGLGYQYEADLFGLLGACDILSLHMPATPETEKMFGERQFAAMKAGAFLVNCARGEIIDEAALYTALSTGHLAGAAVDVMEDEPMKPDSKLFSLPNFIATPHMAALTKESASRTSKLTAEGTLAVLRGERWPHVANPAVYAHPRWQK</sequence>
<evidence type="ECO:0000313" key="8">
    <source>
        <dbReference type="Proteomes" id="UP000198607"/>
    </source>
</evidence>
<keyword evidence="3" id="KW-0520">NAD</keyword>
<dbReference type="PROSITE" id="PS00671">
    <property type="entry name" value="D_2_HYDROXYACID_DH_3"/>
    <property type="match status" value="1"/>
</dbReference>
<dbReference type="PROSITE" id="PS00065">
    <property type="entry name" value="D_2_HYDROXYACID_DH_1"/>
    <property type="match status" value="1"/>
</dbReference>